<evidence type="ECO:0008006" key="5">
    <source>
        <dbReference type="Google" id="ProtNLM"/>
    </source>
</evidence>
<evidence type="ECO:0000313" key="4">
    <source>
        <dbReference type="Proteomes" id="UP000679690"/>
    </source>
</evidence>
<dbReference type="Proteomes" id="UP000679690">
    <property type="component" value="Unassembled WGS sequence"/>
</dbReference>
<sequence>MHHAGETPESTVAGEGSGLGARLAAAGVGRAEALPAGPEAPSGARAGGTRTGDGVAKAGAAWWRGSWVIPSAVAVVVVGCLGAAVLRFVDFSGPARSAQPAPRATPPASVPAPAATGPRASDQPVRADDDLDQVCGGTFYPAAPKHRGDSPHPMMISVRESLTAENRFTRTLNRIAYSGSAAQRRAWAPEPPRAQLVACLDLTGPGKPIRSCKAGAEKMSLVEGKYRLTVYEVATRRKVAEAALTGGDRACPFVILTSAGPTLYSAVKDQQLYDLLHTRVEG</sequence>
<reference evidence="3 4" key="1">
    <citation type="submission" date="2021-03" db="EMBL/GenBank/DDBJ databases">
        <title>Actinoplanes flavus sp. nov., a novel actinomycete isolated from Coconut Palm rhizosphere soil.</title>
        <authorList>
            <person name="Luo X."/>
        </authorList>
    </citation>
    <scope>NUCLEOTIDE SEQUENCE [LARGE SCALE GENOMIC DNA]</scope>
    <source>
        <strain evidence="3 4">NEAU-H7</strain>
    </source>
</reference>
<name>A0ABS3UQ89_9ACTN</name>
<keyword evidence="2" id="KW-0812">Transmembrane</keyword>
<accession>A0ABS3UQ89</accession>
<comment type="caution">
    <text evidence="3">The sequence shown here is derived from an EMBL/GenBank/DDBJ whole genome shotgun (WGS) entry which is preliminary data.</text>
</comment>
<evidence type="ECO:0000313" key="3">
    <source>
        <dbReference type="EMBL" id="MBO3740949.1"/>
    </source>
</evidence>
<keyword evidence="2" id="KW-0472">Membrane</keyword>
<organism evidence="3 4">
    <name type="scientific">Actinoplanes flavus</name>
    <dbReference type="NCBI Taxonomy" id="2820290"/>
    <lineage>
        <taxon>Bacteria</taxon>
        <taxon>Bacillati</taxon>
        <taxon>Actinomycetota</taxon>
        <taxon>Actinomycetes</taxon>
        <taxon>Micromonosporales</taxon>
        <taxon>Micromonosporaceae</taxon>
        <taxon>Actinoplanes</taxon>
    </lineage>
</organism>
<dbReference type="RefSeq" id="WP_208470113.1">
    <property type="nucleotide sequence ID" value="NZ_JAGFNS010000018.1"/>
</dbReference>
<dbReference type="EMBL" id="JAGFNS010000018">
    <property type="protein sequence ID" value="MBO3740949.1"/>
    <property type="molecule type" value="Genomic_DNA"/>
</dbReference>
<protein>
    <recommendedName>
        <fullName evidence="5">Serine/threonine protein kinase</fullName>
    </recommendedName>
</protein>
<keyword evidence="4" id="KW-1185">Reference proteome</keyword>
<gene>
    <name evidence="3" type="ORF">J5X75_25900</name>
</gene>
<evidence type="ECO:0000256" key="1">
    <source>
        <dbReference type="SAM" id="MobiDB-lite"/>
    </source>
</evidence>
<proteinExistence type="predicted"/>
<feature type="region of interest" description="Disordered" evidence="1">
    <location>
        <begin position="95"/>
        <end position="128"/>
    </location>
</feature>
<keyword evidence="2" id="KW-1133">Transmembrane helix</keyword>
<feature type="region of interest" description="Disordered" evidence="1">
    <location>
        <begin position="33"/>
        <end position="54"/>
    </location>
</feature>
<evidence type="ECO:0000256" key="2">
    <source>
        <dbReference type="SAM" id="Phobius"/>
    </source>
</evidence>
<feature type="transmembrane region" description="Helical" evidence="2">
    <location>
        <begin position="67"/>
        <end position="89"/>
    </location>
</feature>